<gene>
    <name evidence="2" type="ORF">VB264_22705</name>
</gene>
<evidence type="ECO:0000313" key="3">
    <source>
        <dbReference type="Proteomes" id="UP001304671"/>
    </source>
</evidence>
<keyword evidence="1" id="KW-0812">Transmembrane</keyword>
<comment type="caution">
    <text evidence="2">The sequence shown here is derived from an EMBL/GenBank/DDBJ whole genome shotgun (WGS) entry which is preliminary data.</text>
</comment>
<name>A0ABU5QU41_9BACT</name>
<dbReference type="RefSeq" id="WP_323253315.1">
    <property type="nucleotide sequence ID" value="NZ_JAYFUL010000061.1"/>
</dbReference>
<reference evidence="2 3" key="1">
    <citation type="submission" date="2023-12" db="EMBL/GenBank/DDBJ databases">
        <title>Novel species of the genus Arcicella isolated from rivers.</title>
        <authorList>
            <person name="Lu H."/>
        </authorList>
    </citation>
    <scope>NUCLEOTIDE SEQUENCE [LARGE SCALE GENOMIC DNA]</scope>
    <source>
        <strain evidence="2 3">LMG 21963</strain>
    </source>
</reference>
<evidence type="ECO:0000313" key="2">
    <source>
        <dbReference type="EMBL" id="MEA5260626.1"/>
    </source>
</evidence>
<protein>
    <submittedName>
        <fullName evidence="2">Uncharacterized protein</fullName>
    </submittedName>
</protein>
<organism evidence="2 3">
    <name type="scientific">Arcicella aquatica</name>
    <dbReference type="NCBI Taxonomy" id="217141"/>
    <lineage>
        <taxon>Bacteria</taxon>
        <taxon>Pseudomonadati</taxon>
        <taxon>Bacteroidota</taxon>
        <taxon>Cytophagia</taxon>
        <taxon>Cytophagales</taxon>
        <taxon>Flectobacillaceae</taxon>
        <taxon>Arcicella</taxon>
    </lineage>
</organism>
<accession>A0ABU5QU41</accession>
<keyword evidence="3" id="KW-1185">Reference proteome</keyword>
<feature type="transmembrane region" description="Helical" evidence="1">
    <location>
        <begin position="63"/>
        <end position="81"/>
    </location>
</feature>
<keyword evidence="1" id="KW-0472">Membrane</keyword>
<proteinExistence type="predicted"/>
<evidence type="ECO:0000256" key="1">
    <source>
        <dbReference type="SAM" id="Phobius"/>
    </source>
</evidence>
<dbReference type="EMBL" id="JAYFUL010000061">
    <property type="protein sequence ID" value="MEA5260626.1"/>
    <property type="molecule type" value="Genomic_DNA"/>
</dbReference>
<keyword evidence="1" id="KW-1133">Transmembrane helix</keyword>
<dbReference type="Proteomes" id="UP001304671">
    <property type="component" value="Unassembled WGS sequence"/>
</dbReference>
<sequence length="82" mass="9266">MAAKDALASKINAEAFQQKLSIMQKSLEQTSSDLMLRTIERDFYQNSLVDKEKVVAKLTRKLFFAKVLNYIGGVVMVVVLIK</sequence>